<comment type="caution">
    <text evidence="1">The sequence shown here is derived from an EMBL/GenBank/DDBJ whole genome shotgun (WGS) entry which is preliminary data.</text>
</comment>
<reference evidence="1" key="1">
    <citation type="submission" date="2022-11" db="EMBL/GenBank/DDBJ databases">
        <title>Genome Sequence of Cubamyces cubensis.</title>
        <authorList>
            <person name="Buettner E."/>
        </authorList>
    </citation>
    <scope>NUCLEOTIDE SEQUENCE</scope>
    <source>
        <strain evidence="1">MPL-01</strain>
    </source>
</reference>
<organism evidence="1 2">
    <name type="scientific">Trametes cubensis</name>
    <dbReference type="NCBI Taxonomy" id="1111947"/>
    <lineage>
        <taxon>Eukaryota</taxon>
        <taxon>Fungi</taxon>
        <taxon>Dikarya</taxon>
        <taxon>Basidiomycota</taxon>
        <taxon>Agaricomycotina</taxon>
        <taxon>Agaricomycetes</taxon>
        <taxon>Polyporales</taxon>
        <taxon>Polyporaceae</taxon>
        <taxon>Trametes</taxon>
    </lineage>
</organism>
<protein>
    <submittedName>
        <fullName evidence="1">Uncharacterized protein</fullName>
    </submittedName>
</protein>
<accession>A0AAD7TUD3</accession>
<gene>
    <name evidence="1" type="ORF">ONZ51_g5846</name>
</gene>
<dbReference type="Proteomes" id="UP001215151">
    <property type="component" value="Unassembled WGS sequence"/>
</dbReference>
<evidence type="ECO:0000313" key="2">
    <source>
        <dbReference type="Proteomes" id="UP001215151"/>
    </source>
</evidence>
<name>A0AAD7TUD3_9APHY</name>
<sequence length="689" mass="78104">MSAPRSEEGADSHSSILMHAEHDNADAAGAHRRRHIDVLVALLDYLNPNSEPVADPEVERGADDENLDIEEWDDLFDSLSSLVHRLDTVARIYPVTVCAIQTFEASITLLKRRRAESLTNLVILEMRDMMQSLVQLQAIPDNVGPDGIGLHTRLHALMSATTRDIMEGANACDAYLCSRPVVQVVNAVYWQAIFSSCITRFRNRRAEFSFAFAIHAPSASNVTLEMPKCDLPRLPTKRVPPKERTLTITLQRGGTEVVYDSEDTLRDEIFSVALLMQHSKISPSHARSSRLVAGRSDGLERSGFPLPRNLDCEDVLGQIPRPSTLLQIKTLPPQLALQSSQLRSTRDDGVTSIRSRQLVELMEDVAEEPTTTCQMNFARFERRLEVQMRVLSKNLLDDIAFQSDVVISHVTGGVDPQAHIRDVWETMGWRDSVDSLTFVSALCLYYLRSYADQQYHTIGDLSVRQSVHVNDVWTLPLLDDMQSRRRIAEALDREVSGVVDMAGINRFFAARPRHWSLLHWLAFWSVGWPNAMATYKRKIYAYLSSMYRLCASTYLPNNIKNVFWQCLVKIEPLVARVTSTFYCDFEDHEISYRFQDYVEDVEENIQANLKILRYDLDGISHLDLIDGSAKVETNAFIMIYLLLRRQDDIMALAQTIAISKEELMTVPRALALVSATIQDRAREVAAQNF</sequence>
<proteinExistence type="predicted"/>
<keyword evidence="2" id="KW-1185">Reference proteome</keyword>
<evidence type="ECO:0000313" key="1">
    <source>
        <dbReference type="EMBL" id="KAJ8481686.1"/>
    </source>
</evidence>
<dbReference type="AlphaFoldDB" id="A0AAD7TUD3"/>
<dbReference type="EMBL" id="JAPEVG010000131">
    <property type="protein sequence ID" value="KAJ8481686.1"/>
    <property type="molecule type" value="Genomic_DNA"/>
</dbReference>